<evidence type="ECO:0000313" key="2">
    <source>
        <dbReference type="EMBL" id="CDQ71721.1"/>
    </source>
</evidence>
<feature type="compositionally biased region" description="Polar residues" evidence="1">
    <location>
        <begin position="283"/>
        <end position="303"/>
    </location>
</feature>
<reference evidence="2" key="2">
    <citation type="submission" date="2014-03" db="EMBL/GenBank/DDBJ databases">
        <authorList>
            <person name="Genoscope - CEA"/>
        </authorList>
    </citation>
    <scope>NUCLEOTIDE SEQUENCE</scope>
</reference>
<dbReference type="PaxDb" id="8022-A0A060WX39"/>
<feature type="compositionally biased region" description="Low complexity" evidence="1">
    <location>
        <begin position="232"/>
        <end position="241"/>
    </location>
</feature>
<protein>
    <submittedName>
        <fullName evidence="2">Uncharacterized protein</fullName>
    </submittedName>
</protein>
<dbReference type="GO" id="GO:0000978">
    <property type="term" value="F:RNA polymerase II cis-regulatory region sequence-specific DNA binding"/>
    <property type="evidence" value="ECO:0007669"/>
    <property type="project" value="TreeGrafter"/>
</dbReference>
<dbReference type="InterPro" id="IPR008366">
    <property type="entry name" value="NFAT"/>
</dbReference>
<proteinExistence type="predicted"/>
<accession>A0A060WX39</accession>
<dbReference type="PANTHER" id="PTHR12533">
    <property type="entry name" value="NFAT"/>
    <property type="match status" value="1"/>
</dbReference>
<reference evidence="2" key="1">
    <citation type="journal article" date="2014" name="Nat. Commun.">
        <title>The rainbow trout genome provides novel insights into evolution after whole-genome duplication in vertebrates.</title>
        <authorList>
            <person name="Berthelot C."/>
            <person name="Brunet F."/>
            <person name="Chalopin D."/>
            <person name="Juanchich A."/>
            <person name="Bernard M."/>
            <person name="Noel B."/>
            <person name="Bento P."/>
            <person name="Da Silva C."/>
            <person name="Labadie K."/>
            <person name="Alberti A."/>
            <person name="Aury J.M."/>
            <person name="Louis A."/>
            <person name="Dehais P."/>
            <person name="Bardou P."/>
            <person name="Montfort J."/>
            <person name="Klopp C."/>
            <person name="Cabau C."/>
            <person name="Gaspin C."/>
            <person name="Thorgaard G.H."/>
            <person name="Boussaha M."/>
            <person name="Quillet E."/>
            <person name="Guyomard R."/>
            <person name="Galiana D."/>
            <person name="Bobe J."/>
            <person name="Volff J.N."/>
            <person name="Genet C."/>
            <person name="Wincker P."/>
            <person name="Jaillon O."/>
            <person name="Roest Crollius H."/>
            <person name="Guiguen Y."/>
        </authorList>
    </citation>
    <scope>NUCLEOTIDE SEQUENCE [LARGE SCALE GENOMIC DNA]</scope>
</reference>
<dbReference type="EMBL" id="FR904787">
    <property type="protein sequence ID" value="CDQ71721.1"/>
    <property type="molecule type" value="Genomic_DNA"/>
</dbReference>
<dbReference type="AlphaFoldDB" id="A0A060WX39"/>
<evidence type="ECO:0000313" key="3">
    <source>
        <dbReference type="Proteomes" id="UP000193380"/>
    </source>
</evidence>
<name>A0A060WX39_ONCMY</name>
<sequence length="417" mass="44760">MQDISCLRFSSKFNFGPVLPAALGKERGLQFLNSLATEMKSAEEDAYSYTPNVSLSLPLGMGNPCLATQYHTLQSSPIISVSSCHQTGYGLHDHNNHNPAQGYYMSHGLRPNGAPALESPRIEITAYHQYPEEEVEESSSMDHIVHHKRGVNSIVTLTLPNGDGYRDPSCLSPASSVSSRSCNSDASSYESGFYNYDNSSQNSPWQSPCVSPKGSSSLLSCPHAPLGPPSTSPRHSPSTSPLIGAQAEEGWVGQAPCGSSRPNSPACSGGGGSVGVGKRKYSFNGTTYRQPTYSPNQSSTPSPRGSPRVSVTDDSWLANTNQYTNSAIVAAINALTTDGLVDMGEGVPVKARKTNLDHSPTMSLKTEPGGEEMGLGSELLQEDYISRLPFKKESYCGGFLDVPQHPYSWSKPKPYLR</sequence>
<dbReference type="GO" id="GO:0005667">
    <property type="term" value="C:transcription regulator complex"/>
    <property type="evidence" value="ECO:0007669"/>
    <property type="project" value="TreeGrafter"/>
</dbReference>
<feature type="region of interest" description="Disordered" evidence="1">
    <location>
        <begin position="216"/>
        <end position="312"/>
    </location>
</feature>
<evidence type="ECO:0000256" key="1">
    <source>
        <dbReference type="SAM" id="MobiDB-lite"/>
    </source>
</evidence>
<dbReference type="STRING" id="8022.A0A060WX39"/>
<dbReference type="Proteomes" id="UP000193380">
    <property type="component" value="Unassembled WGS sequence"/>
</dbReference>
<dbReference type="GO" id="GO:0033173">
    <property type="term" value="P:calcineurin-NFAT signaling cascade"/>
    <property type="evidence" value="ECO:0007669"/>
    <property type="project" value="TreeGrafter"/>
</dbReference>
<gene>
    <name evidence="2" type="ORF">GSONMT00042359001</name>
</gene>
<dbReference type="PANTHER" id="PTHR12533:SF5">
    <property type="entry name" value="NUCLEAR FACTOR OF ACTIVATED T-CELLS, CYTOPLASMIC 1"/>
    <property type="match status" value="1"/>
</dbReference>
<dbReference type="GO" id="GO:0000981">
    <property type="term" value="F:DNA-binding transcription factor activity, RNA polymerase II-specific"/>
    <property type="evidence" value="ECO:0007669"/>
    <property type="project" value="TreeGrafter"/>
</dbReference>
<organism evidence="2 3">
    <name type="scientific">Oncorhynchus mykiss</name>
    <name type="common">Rainbow trout</name>
    <name type="synonym">Salmo gairdneri</name>
    <dbReference type="NCBI Taxonomy" id="8022"/>
    <lineage>
        <taxon>Eukaryota</taxon>
        <taxon>Metazoa</taxon>
        <taxon>Chordata</taxon>
        <taxon>Craniata</taxon>
        <taxon>Vertebrata</taxon>
        <taxon>Euteleostomi</taxon>
        <taxon>Actinopterygii</taxon>
        <taxon>Neopterygii</taxon>
        <taxon>Teleostei</taxon>
        <taxon>Protacanthopterygii</taxon>
        <taxon>Salmoniformes</taxon>
        <taxon>Salmonidae</taxon>
        <taxon>Salmoninae</taxon>
        <taxon>Oncorhynchus</taxon>
    </lineage>
</organism>